<dbReference type="EMBL" id="OZ021735">
    <property type="protein sequence ID" value="CAK9309543.1"/>
    <property type="molecule type" value="Genomic_DNA"/>
</dbReference>
<name>A0ABP0XN04_9ROSI</name>
<dbReference type="Proteomes" id="UP001642487">
    <property type="component" value="Chromosome 1"/>
</dbReference>
<organism evidence="1 2">
    <name type="scientific">Citrullus colocynthis</name>
    <name type="common">colocynth</name>
    <dbReference type="NCBI Taxonomy" id="252529"/>
    <lineage>
        <taxon>Eukaryota</taxon>
        <taxon>Viridiplantae</taxon>
        <taxon>Streptophyta</taxon>
        <taxon>Embryophyta</taxon>
        <taxon>Tracheophyta</taxon>
        <taxon>Spermatophyta</taxon>
        <taxon>Magnoliopsida</taxon>
        <taxon>eudicotyledons</taxon>
        <taxon>Gunneridae</taxon>
        <taxon>Pentapetalae</taxon>
        <taxon>rosids</taxon>
        <taxon>fabids</taxon>
        <taxon>Cucurbitales</taxon>
        <taxon>Cucurbitaceae</taxon>
        <taxon>Benincaseae</taxon>
        <taxon>Citrullus</taxon>
    </lineage>
</organism>
<accession>A0ABP0XN04</accession>
<keyword evidence="2" id="KW-1185">Reference proteome</keyword>
<feature type="non-terminal residue" evidence="1">
    <location>
        <position position="1"/>
    </location>
</feature>
<protein>
    <submittedName>
        <fullName evidence="1">Uncharacterized protein</fullName>
    </submittedName>
</protein>
<sequence>ICKTHSHSTLDLLYPFCIRFVVPDVPLHAHTYSIQFDTYSNLDDGLCNLDDAEGEA</sequence>
<reference evidence="1 2" key="1">
    <citation type="submission" date="2024-03" db="EMBL/GenBank/DDBJ databases">
        <authorList>
            <person name="Gkanogiannis A."/>
            <person name="Becerra Lopez-Lavalle L."/>
        </authorList>
    </citation>
    <scope>NUCLEOTIDE SEQUENCE [LARGE SCALE GENOMIC DNA]</scope>
</reference>
<gene>
    <name evidence="1" type="ORF">CITCOLO1_LOCUS1125</name>
</gene>
<proteinExistence type="predicted"/>
<evidence type="ECO:0000313" key="1">
    <source>
        <dbReference type="EMBL" id="CAK9309543.1"/>
    </source>
</evidence>
<evidence type="ECO:0000313" key="2">
    <source>
        <dbReference type="Proteomes" id="UP001642487"/>
    </source>
</evidence>